<sequence length="356" mass="39507">MGFGVTLGKQIAMTGANALTGGLVNGIMGLFGGNKKAEQRQYQHEKEMMALQNKYNTQAAAQSMEYAKTMNQINFEQQNQMFDKQAEWHSPEQQKQRLKEAGLNPGLMYGIGGEGGSSVSSGGGTGSEVQGVGNPGTQAVMMGLQAKSIESQIALNNAQASKINAETEKTEKETEKTSAETESVWSGIELLKKQTSSEEAKIKLTNMQTELTEAMREESWSNWEKARAGVAEISRIMEKLDKEIEGMGFDNEIKNKSKEAIIGNYFADLKVKGQQIIESNSKVKLNEKQMNVFDETINDIKSTVTNRDMTEEARRKSIDTEVNYMLYKMGLEGQQNVREWIYEGINAVSKLMPYGK</sequence>
<dbReference type="EMBL" id="PP511403">
    <property type="protein sequence ID" value="XCD03939.1"/>
    <property type="molecule type" value="Genomic_DNA"/>
</dbReference>
<keyword evidence="1" id="KW-0175">Coiled coil</keyword>
<evidence type="ECO:0000313" key="7">
    <source>
        <dbReference type="EMBL" id="XCD08146.1"/>
    </source>
</evidence>
<accession>A0AAU8B3C7</accession>
<evidence type="ECO:0000313" key="5">
    <source>
        <dbReference type="EMBL" id="XCD06354.1"/>
    </source>
</evidence>
<evidence type="ECO:0000313" key="6">
    <source>
        <dbReference type="EMBL" id="XCD06891.1"/>
    </source>
</evidence>
<dbReference type="EMBL" id="PP511724">
    <property type="protein sequence ID" value="XCD06891.1"/>
    <property type="molecule type" value="Genomic_DNA"/>
</dbReference>
<proteinExistence type="predicted"/>
<evidence type="ECO:0000313" key="2">
    <source>
        <dbReference type="EMBL" id="XCD03939.1"/>
    </source>
</evidence>
<evidence type="ECO:0000313" key="3">
    <source>
        <dbReference type="EMBL" id="XCD04697.1"/>
    </source>
</evidence>
<reference evidence="5" key="1">
    <citation type="submission" date="2024-03" db="EMBL/GenBank/DDBJ databases">
        <title>Diverse circular DNA viruses in blood, oral, and fecal samples of captive lemurs.</title>
        <authorList>
            <person name="Paietta E.N."/>
            <person name="Kraberger S."/>
            <person name="Lund M.C."/>
            <person name="Custer J.M."/>
            <person name="Vargas K.M."/>
            <person name="Ehmke E.E."/>
            <person name="Yoder A.D."/>
            <person name="Varsani A."/>
        </authorList>
    </citation>
    <scope>NUCLEOTIDE SEQUENCE</scope>
    <source>
        <strain evidence="2">Duke_21_53</strain>
        <strain evidence="3">Duke_24FF_996</strain>
        <strain evidence="4">Duke_24FS_60</strain>
        <strain evidence="5">Duke_25FS_76</strain>
        <strain evidence="6">Duke_26_44</strain>
        <strain evidence="7">Duke_29_30</strain>
    </source>
</reference>
<evidence type="ECO:0000313" key="4">
    <source>
        <dbReference type="EMBL" id="XCD05291.1"/>
    </source>
</evidence>
<evidence type="ECO:0000256" key="1">
    <source>
        <dbReference type="SAM" id="Coils"/>
    </source>
</evidence>
<dbReference type="EMBL" id="PP511541">
    <property type="protein sequence ID" value="XCD05291.1"/>
    <property type="molecule type" value="Genomic_DNA"/>
</dbReference>
<feature type="coiled-coil region" evidence="1">
    <location>
        <begin position="155"/>
        <end position="217"/>
    </location>
</feature>
<dbReference type="EMBL" id="PP511862">
    <property type="protein sequence ID" value="XCD08146.1"/>
    <property type="molecule type" value="Genomic_DNA"/>
</dbReference>
<dbReference type="EMBL" id="PP511661">
    <property type="protein sequence ID" value="XCD06354.1"/>
    <property type="molecule type" value="Genomic_DNA"/>
</dbReference>
<protein>
    <submittedName>
        <fullName evidence="5">DNA pilot protein</fullName>
    </submittedName>
</protein>
<dbReference type="EMBL" id="PP511495">
    <property type="protein sequence ID" value="XCD04697.1"/>
    <property type="molecule type" value="Genomic_DNA"/>
</dbReference>
<organism evidence="5">
    <name type="scientific">Dulem virus 213</name>
    <dbReference type="NCBI Taxonomy" id="3145690"/>
    <lineage>
        <taxon>Viruses</taxon>
        <taxon>Monodnaviria</taxon>
        <taxon>Sangervirae</taxon>
        <taxon>Phixviricota</taxon>
        <taxon>Malgrandaviricetes</taxon>
        <taxon>Petitvirales</taxon>
        <taxon>Microviridae</taxon>
        <taxon>Microvirus</taxon>
    </lineage>
</organism>
<name>A0AAU8B3C7_9VIRU</name>